<evidence type="ECO:0000313" key="8">
    <source>
        <dbReference type="Proteomes" id="UP000294567"/>
    </source>
</evidence>
<dbReference type="InterPro" id="IPR014001">
    <property type="entry name" value="Helicase_ATP-bd"/>
</dbReference>
<dbReference type="InterPro" id="IPR027417">
    <property type="entry name" value="P-loop_NTPase"/>
</dbReference>
<evidence type="ECO:0000256" key="4">
    <source>
        <dbReference type="ARBA" id="ARBA00022840"/>
    </source>
</evidence>
<dbReference type="SMART" id="SM00487">
    <property type="entry name" value="DEXDc"/>
    <property type="match status" value="1"/>
</dbReference>
<evidence type="ECO:0000256" key="3">
    <source>
        <dbReference type="ARBA" id="ARBA00022806"/>
    </source>
</evidence>
<dbReference type="GO" id="GO:0005524">
    <property type="term" value="F:ATP binding"/>
    <property type="evidence" value="ECO:0007669"/>
    <property type="project" value="UniProtKB-KW"/>
</dbReference>
<sequence>MFSVGDYAYDLVRNERVQIIEKNEMWGFVTYKVYNPLSKEIYNLNSEQIGKDSSSYYDENYVRYMAILGKIKDITSQGILSSFSKDIIPLPHQLHVLNRVLSSNNIRYILADEVGLGKTIEAGMIIKELKARGLVKRILVVCPKGLVTQWEREMYEKFGEKFHVILPSEHDTIKKLIGSDDIYGQFNQVISPMDSIKPIEARAGWSKDRVEEYNEERIFAIVNAGWDLVIIDEAHRVAGSTSEVSRYKLGKLLAKSSPYLLLLTATPHSGKTEPFLRLIRLLDEKAFPNYKAIVKEQVAPYIIRNEKREVIDNEGNRLFKDRHTKIVEIHWDERHSMQKKLYEMVTDYVRNGYNKAFKEKKYHIGFLMVLMQRLVTSSTAAIMDSVEKRIEILKSRHAKVSSLSLDDLIEADLEEKLEEGLEVVSTDIEKEIEELIDILNMAKQASYQYQDAKIEVLLNLLDDINYEKPSSKVIIFTEFVATQKYLEEILKGRGYGVALINGSMDIETRNIQLNEFKNQADILISTDAGGEGLNLQFANIVINYDLPWNPMKIEQRIGRVDRIGQSQDVYIYNFIIAETIENRVRSVLEDKLSVILSETGIDKLADVLDSEMADIDFTEVYVSSLRDPASIEHNISKIEEDLKKEIAKARKYRELLKEDKVLEANSDYNKSIELNKLLFKMCNFYSLWKEGKFFVGENIDINDEEISRHLNQENCWSRSQKIPSVYIKDFPNEKGYFSLWELSINDDLYHNRRVIPIFINDNMIYRPFAGERIWDEFIRDDAIIEVTDNINLDENIFNRIMELSQNFAYDIFLGLKENYEKKQEEDYRKYSYALELRIDAAKRIGIENIRRSRLRELEKEKEEIKRIFEKNKIICPVFKPIFILRLE</sequence>
<dbReference type="InterPro" id="IPR038718">
    <property type="entry name" value="SNF2-like_sf"/>
</dbReference>
<dbReference type="EMBL" id="SMAE01000019">
    <property type="protein sequence ID" value="TCS85725.1"/>
    <property type="molecule type" value="Genomic_DNA"/>
</dbReference>
<dbReference type="AlphaFoldDB" id="A0A4R3KQK2"/>
<dbReference type="InterPro" id="IPR057342">
    <property type="entry name" value="DEXDc_RapA"/>
</dbReference>
<dbReference type="PANTHER" id="PTHR10799">
    <property type="entry name" value="SNF2/RAD54 HELICASE FAMILY"/>
    <property type="match status" value="1"/>
</dbReference>
<dbReference type="Pfam" id="PF00271">
    <property type="entry name" value="Helicase_C"/>
    <property type="match status" value="1"/>
</dbReference>
<comment type="caution">
    <text evidence="7">The sequence shown here is derived from an EMBL/GenBank/DDBJ whole genome shotgun (WGS) entry which is preliminary data.</text>
</comment>
<evidence type="ECO:0000259" key="6">
    <source>
        <dbReference type="PROSITE" id="PS51194"/>
    </source>
</evidence>
<name>A0A4R3KQK2_9FIRM</name>
<dbReference type="Gene3D" id="3.40.50.10810">
    <property type="entry name" value="Tandem AAA-ATPase domain"/>
    <property type="match status" value="1"/>
</dbReference>
<evidence type="ECO:0000259" key="5">
    <source>
        <dbReference type="PROSITE" id="PS51192"/>
    </source>
</evidence>
<dbReference type="PROSITE" id="PS51194">
    <property type="entry name" value="HELICASE_CTER"/>
    <property type="match status" value="1"/>
</dbReference>
<dbReference type="InterPro" id="IPR001650">
    <property type="entry name" value="Helicase_C-like"/>
</dbReference>
<accession>A0A4R3KQK2</accession>
<dbReference type="OrthoDB" id="9814088at2"/>
<keyword evidence="3" id="KW-0347">Helicase</keyword>
<dbReference type="Gene3D" id="3.40.50.300">
    <property type="entry name" value="P-loop containing nucleotide triphosphate hydrolases"/>
    <property type="match status" value="1"/>
</dbReference>
<dbReference type="GO" id="GO:0004386">
    <property type="term" value="F:helicase activity"/>
    <property type="evidence" value="ECO:0007669"/>
    <property type="project" value="UniProtKB-KW"/>
</dbReference>
<proteinExistence type="predicted"/>
<reference evidence="7 8" key="1">
    <citation type="submission" date="2019-03" db="EMBL/GenBank/DDBJ databases">
        <title>Genomic Encyclopedia of Type Strains, Phase IV (KMG-IV): sequencing the most valuable type-strain genomes for metagenomic binning, comparative biology and taxonomic classification.</title>
        <authorList>
            <person name="Goeker M."/>
        </authorList>
    </citation>
    <scope>NUCLEOTIDE SEQUENCE [LARGE SCALE GENOMIC DNA]</scope>
    <source>
        <strain evidence="7 8">DSM 26752</strain>
    </source>
</reference>
<gene>
    <name evidence="7" type="ORF">EDD65_1194</name>
</gene>
<keyword evidence="2" id="KW-0378">Hydrolase</keyword>
<dbReference type="InterPro" id="IPR000330">
    <property type="entry name" value="SNF2_N"/>
</dbReference>
<organism evidence="7 8">
    <name type="scientific">Keratinibaculum paraultunense</name>
    <dbReference type="NCBI Taxonomy" id="1278232"/>
    <lineage>
        <taxon>Bacteria</taxon>
        <taxon>Bacillati</taxon>
        <taxon>Bacillota</taxon>
        <taxon>Tissierellia</taxon>
        <taxon>Tissierellales</taxon>
        <taxon>Tepidimicrobiaceae</taxon>
        <taxon>Keratinibaculum</taxon>
    </lineage>
</organism>
<keyword evidence="1" id="KW-0547">Nucleotide-binding</keyword>
<evidence type="ECO:0000256" key="2">
    <source>
        <dbReference type="ARBA" id="ARBA00022801"/>
    </source>
</evidence>
<dbReference type="SUPFAM" id="SSF52540">
    <property type="entry name" value="P-loop containing nucleoside triphosphate hydrolases"/>
    <property type="match status" value="2"/>
</dbReference>
<dbReference type="Proteomes" id="UP000294567">
    <property type="component" value="Unassembled WGS sequence"/>
</dbReference>
<dbReference type="CDD" id="cd18793">
    <property type="entry name" value="SF2_C_SNF"/>
    <property type="match status" value="1"/>
</dbReference>
<feature type="domain" description="Helicase ATP-binding" evidence="5">
    <location>
        <begin position="99"/>
        <end position="285"/>
    </location>
</feature>
<dbReference type="PROSITE" id="PS51192">
    <property type="entry name" value="HELICASE_ATP_BIND_1"/>
    <property type="match status" value="1"/>
</dbReference>
<evidence type="ECO:0000256" key="1">
    <source>
        <dbReference type="ARBA" id="ARBA00022741"/>
    </source>
</evidence>
<dbReference type="CDD" id="cd18011">
    <property type="entry name" value="DEXDc_RapA"/>
    <property type="match status" value="1"/>
</dbReference>
<feature type="domain" description="Helicase C-terminal" evidence="6">
    <location>
        <begin position="459"/>
        <end position="608"/>
    </location>
</feature>
<keyword evidence="8" id="KW-1185">Reference proteome</keyword>
<dbReference type="GO" id="GO:0016787">
    <property type="term" value="F:hydrolase activity"/>
    <property type="evidence" value="ECO:0007669"/>
    <property type="project" value="UniProtKB-KW"/>
</dbReference>
<evidence type="ECO:0000313" key="7">
    <source>
        <dbReference type="EMBL" id="TCS85725.1"/>
    </source>
</evidence>
<keyword evidence="4" id="KW-0067">ATP-binding</keyword>
<protein>
    <submittedName>
        <fullName evidence="7">SNF2 domain-containing protein</fullName>
    </submittedName>
</protein>
<dbReference type="InterPro" id="IPR049730">
    <property type="entry name" value="SNF2/RAD54-like_C"/>
</dbReference>
<dbReference type="Pfam" id="PF00176">
    <property type="entry name" value="SNF2-rel_dom"/>
    <property type="match status" value="1"/>
</dbReference>
<dbReference type="SMART" id="SM00490">
    <property type="entry name" value="HELICc"/>
    <property type="match status" value="1"/>
</dbReference>